<evidence type="ECO:0000313" key="2">
    <source>
        <dbReference type="Proteomes" id="UP000001022"/>
    </source>
</evidence>
<dbReference type="AlphaFoldDB" id="Q7VNM9"/>
<proteinExistence type="predicted"/>
<evidence type="ECO:0000313" key="1">
    <source>
        <dbReference type="EMBL" id="AAP95423.1"/>
    </source>
</evidence>
<gene>
    <name evidence="1" type="ordered locus">HD_0463</name>
</gene>
<sequence>MAKNSIKKPAYWGIIEISKMRLSDTFIKDYGI</sequence>
<name>Q7VNM9_HAEDU</name>
<protein>
    <submittedName>
        <fullName evidence="1">Uncharacterized protein</fullName>
    </submittedName>
</protein>
<reference evidence="2" key="1">
    <citation type="submission" date="2003-06" db="EMBL/GenBank/DDBJ databases">
        <title>The complete genome sequence of Haemophilus ducreyi.</title>
        <authorList>
            <person name="Munson R.S. Jr."/>
            <person name="Ray W.C."/>
            <person name="Mahairas G."/>
            <person name="Sabo P."/>
            <person name="Mungur R."/>
            <person name="Johnson L."/>
            <person name="Nguyen D."/>
            <person name="Wang J."/>
            <person name="Forst C."/>
            <person name="Hood L."/>
        </authorList>
    </citation>
    <scope>NUCLEOTIDE SEQUENCE [LARGE SCALE GENOMIC DNA]</scope>
    <source>
        <strain evidence="2">35000HP / ATCC 700724</strain>
    </source>
</reference>
<accession>Q7VNM9</accession>
<keyword evidence="2" id="KW-1185">Reference proteome</keyword>
<dbReference type="Proteomes" id="UP000001022">
    <property type="component" value="Chromosome"/>
</dbReference>
<dbReference type="HOGENOM" id="CLU_3389680_0_0_6"/>
<organism evidence="1 2">
    <name type="scientific">Haemophilus ducreyi (strain 35000HP / ATCC 700724)</name>
    <dbReference type="NCBI Taxonomy" id="233412"/>
    <lineage>
        <taxon>Bacteria</taxon>
        <taxon>Pseudomonadati</taxon>
        <taxon>Pseudomonadota</taxon>
        <taxon>Gammaproteobacteria</taxon>
        <taxon>Pasteurellales</taxon>
        <taxon>Pasteurellaceae</taxon>
        <taxon>Haemophilus</taxon>
    </lineage>
</organism>
<dbReference type="EMBL" id="AE017143">
    <property type="protein sequence ID" value="AAP95423.1"/>
    <property type="molecule type" value="Genomic_DNA"/>
</dbReference>
<dbReference type="STRING" id="233412.HD_0463"/>
<dbReference type="KEGG" id="hdu:HD_0463"/>